<accession>A0ABU9Y731</accession>
<dbReference type="Proteomes" id="UP001419910">
    <property type="component" value="Unassembled WGS sequence"/>
</dbReference>
<evidence type="ECO:0000313" key="2">
    <source>
        <dbReference type="Proteomes" id="UP001419910"/>
    </source>
</evidence>
<organism evidence="1 2">
    <name type="scientific">Sphingomonas oligophenolica</name>
    <dbReference type="NCBI Taxonomy" id="301154"/>
    <lineage>
        <taxon>Bacteria</taxon>
        <taxon>Pseudomonadati</taxon>
        <taxon>Pseudomonadota</taxon>
        <taxon>Alphaproteobacteria</taxon>
        <taxon>Sphingomonadales</taxon>
        <taxon>Sphingomonadaceae</taxon>
        <taxon>Sphingomonas</taxon>
    </lineage>
</organism>
<gene>
    <name evidence="1" type="ORF">ABC974_18465</name>
</gene>
<comment type="caution">
    <text evidence="1">The sequence shown here is derived from an EMBL/GenBank/DDBJ whole genome shotgun (WGS) entry which is preliminary data.</text>
</comment>
<reference evidence="1 2" key="1">
    <citation type="submission" date="2024-05" db="EMBL/GenBank/DDBJ databases">
        <authorList>
            <person name="Liu Q."/>
            <person name="Xin Y.-H."/>
        </authorList>
    </citation>
    <scope>NUCLEOTIDE SEQUENCE [LARGE SCALE GENOMIC DNA]</scope>
    <source>
        <strain evidence="1 2">CGMCC 1.10181</strain>
    </source>
</reference>
<dbReference type="EMBL" id="JBDIME010000019">
    <property type="protein sequence ID" value="MEN2791622.1"/>
    <property type="molecule type" value="Genomic_DNA"/>
</dbReference>
<keyword evidence="2" id="KW-1185">Reference proteome</keyword>
<evidence type="ECO:0000313" key="1">
    <source>
        <dbReference type="EMBL" id="MEN2791622.1"/>
    </source>
</evidence>
<proteinExistence type="predicted"/>
<dbReference type="RefSeq" id="WP_345840499.1">
    <property type="nucleotide sequence ID" value="NZ_JBDIME010000019.1"/>
</dbReference>
<name>A0ABU9Y731_9SPHN</name>
<sequence>MIGVAVLLPYYASATQQERFLPRRFRDSHLAVSRDWEGTAMDTREGKQAHDLIEFVGLRAHATAAGLVQLSIELVRAGVLTEDAVARIKDAIRIDLGLRRPSSLPKEEFERTTRLRLDRLFAGDEMVSAVRPALAESS</sequence>
<protein>
    <submittedName>
        <fullName evidence="1">Uncharacterized protein</fullName>
    </submittedName>
</protein>